<organism evidence="3 4">
    <name type="scientific">Monosporascus cannonballus</name>
    <dbReference type="NCBI Taxonomy" id="155416"/>
    <lineage>
        <taxon>Eukaryota</taxon>
        <taxon>Fungi</taxon>
        <taxon>Dikarya</taxon>
        <taxon>Ascomycota</taxon>
        <taxon>Pezizomycotina</taxon>
        <taxon>Sordariomycetes</taxon>
        <taxon>Xylariomycetidae</taxon>
        <taxon>Xylariales</taxon>
        <taxon>Xylariales incertae sedis</taxon>
        <taxon>Monosporascus</taxon>
    </lineage>
</organism>
<proteinExistence type="predicted"/>
<protein>
    <recommendedName>
        <fullName evidence="2">2EXR domain-containing protein</fullName>
    </recommendedName>
</protein>
<dbReference type="EMBL" id="QJNS01000009">
    <property type="protein sequence ID" value="RYO94595.1"/>
    <property type="molecule type" value="Genomic_DNA"/>
</dbReference>
<feature type="domain" description="2EXR" evidence="2">
    <location>
        <begin position="82"/>
        <end position="142"/>
    </location>
</feature>
<feature type="compositionally biased region" description="Polar residues" evidence="1">
    <location>
        <begin position="1"/>
        <end position="53"/>
    </location>
</feature>
<comment type="caution">
    <text evidence="3">The sequence shown here is derived from an EMBL/GenBank/DDBJ whole genome shotgun (WGS) entry which is preliminary data.</text>
</comment>
<gene>
    <name evidence="3" type="ORF">DL762_000487</name>
</gene>
<dbReference type="Pfam" id="PF20150">
    <property type="entry name" value="2EXR"/>
    <property type="match status" value="1"/>
</dbReference>
<evidence type="ECO:0000313" key="3">
    <source>
        <dbReference type="EMBL" id="RYO94595.1"/>
    </source>
</evidence>
<feature type="compositionally biased region" description="Basic and acidic residues" evidence="1">
    <location>
        <begin position="64"/>
        <end position="74"/>
    </location>
</feature>
<accession>A0ABY0HJ22</accession>
<reference evidence="3 4" key="1">
    <citation type="submission" date="2018-06" db="EMBL/GenBank/DDBJ databases">
        <title>Complete Genomes of Monosporascus.</title>
        <authorList>
            <person name="Robinson A.J."/>
            <person name="Natvig D.O."/>
        </authorList>
    </citation>
    <scope>NUCLEOTIDE SEQUENCE [LARGE SCALE GENOMIC DNA]</scope>
    <source>
        <strain evidence="3 4">CBS 609.92</strain>
    </source>
</reference>
<evidence type="ECO:0000313" key="4">
    <source>
        <dbReference type="Proteomes" id="UP000294003"/>
    </source>
</evidence>
<feature type="region of interest" description="Disordered" evidence="1">
    <location>
        <begin position="1"/>
        <end position="78"/>
    </location>
</feature>
<dbReference type="InterPro" id="IPR045518">
    <property type="entry name" value="2EXR"/>
</dbReference>
<sequence length="453" mass="51408">MRSIFTGTTDGPRSVLLTSQEAGDDSNSASSISPEATNSIASVLSTSTETTGVPDSVPISAKTTTERGSGHETVESNAPRNFTRFGRLPVDVRLMIWRLALPARRFVSLDDWPLYPTYPLNYASVLPPAMFHACAEPRRMLLERGIMFVYSEIVSAHVRRLTETSYNKIGRLLPEKVHRVEWYDRINDIFWIRSIRAFASRRLLPGSLVGGTVLANVLELVEDTYRGVEASDCFRKTFLEGHFAGVKTLLLSLLTVECTTDLGIYTENNRAVINLDDKRLPILLRPAFDQLRSMTALGGAKALTHKRPARLLHHLHDEWERKGGLKCLFEEQWIHNTLKYNMETIKDSDEPTEIDTSLLPQGRWGYKNRLRMVDREKELVQSAVKSMPEIEPVIIFLKTAFLKCEDADPALRERGCFRQWVRGRRYDGLEAISNRRGLALSKVPHRWSPDLSL</sequence>
<keyword evidence="4" id="KW-1185">Reference proteome</keyword>
<evidence type="ECO:0000256" key="1">
    <source>
        <dbReference type="SAM" id="MobiDB-lite"/>
    </source>
</evidence>
<dbReference type="Proteomes" id="UP000294003">
    <property type="component" value="Unassembled WGS sequence"/>
</dbReference>
<name>A0ABY0HJ22_9PEZI</name>
<evidence type="ECO:0000259" key="2">
    <source>
        <dbReference type="Pfam" id="PF20150"/>
    </source>
</evidence>